<dbReference type="EMBL" id="BMYO01000004">
    <property type="protein sequence ID" value="GHD61505.1"/>
    <property type="molecule type" value="Genomic_DNA"/>
</dbReference>
<comment type="similarity">
    <text evidence="2">Belongs to the glycosyl hydrolase 20 family.</text>
</comment>
<dbReference type="PANTHER" id="PTHR22600">
    <property type="entry name" value="BETA-HEXOSAMINIDASE"/>
    <property type="match status" value="1"/>
</dbReference>
<dbReference type="InterPro" id="IPR014756">
    <property type="entry name" value="Ig_E-set"/>
</dbReference>
<dbReference type="SMART" id="SM01081">
    <property type="entry name" value="CHB_HEX"/>
    <property type="match status" value="1"/>
</dbReference>
<proteinExistence type="inferred from homology"/>
<keyword evidence="11" id="KW-1185">Reference proteome</keyword>
<dbReference type="InterPro" id="IPR015882">
    <property type="entry name" value="HEX_bac_N"/>
</dbReference>
<evidence type="ECO:0000256" key="4">
    <source>
        <dbReference type="ARBA" id="ARBA00022801"/>
    </source>
</evidence>
<dbReference type="CDD" id="cd02847">
    <property type="entry name" value="E_set_Chitobiase_C"/>
    <property type="match status" value="1"/>
</dbReference>
<keyword evidence="8" id="KW-0732">Signal</keyword>
<accession>A0ABQ3H1D5</accession>
<dbReference type="Pfam" id="PF03174">
    <property type="entry name" value="CHB_HEX_C"/>
    <property type="match status" value="1"/>
</dbReference>
<sequence>MKSKLTLMMASMAFAGFAYAGSGAQQQVDTIASQLGIKVTMLGNSQPAKECSALGADWASCYKLNVTFDAASDITGSDWAIYFSSIRRILRVDNDQFRITHLTGDLYRLEPTDKFKGFTKGKPVQLGLIGEYWQVSMYDTMPRWYVTSGDAKPKVIASTDTEELSKFMTPLTVADAKRSAGDNNVVMTAATRYDAYKATPLLPAQDIAARIIPAPAAQKLTGKTADLSKGIKLDTRGLDKASVDALQSRAREIGVTTGSYPVTVRIAPKSLKGDAANAEGYSLVITPKGAQIVGYDAAGAFYGVQSLLSLVPTQGAKAVPTMEVADAPRFGYRGFMIDTARNFRSKATVLAAIDQMAAYKLNKLHYHLSDDEGWRLQIPGLPELTDVGGKRVHDLTETRGLLPQLGQGPDSNNAGSGFLTRDDFIEILKYAHARNIEVIPEIDMPGHARAAVVSMEARYKRLMAEGKPEAASEYRLVDPKETSNITGVQFYDRLSTLNPCQPSALKFTDKVIGEVARMYQDAGIKLESWHFGGDEAKNIFFGAGYADKNAPAKDKDGKGWIDMSKQDHPWAKSPACQALVKSGKVADVEHLPGYFAHEVSTLLPKYGISNFQAWQDGLKHAPNAKDFAAKNVRVNFWDTLYWGGADSVVEWTNKGYGVVISNPDYVYLDFPSEVDPMEGGYYWGARVNSIKKIFSFAPANLPQNAETSLDRDGNAFEAKASKPMPPVVGLSAQEWAEVVRTDTQFEYMVFPRLIAVAERAWHQAGWERPYTVGERYKSGETKLVNTKALNADWETFANAVGQRELAKLDKAGVGYRLSMVGAKVVDGKLAAVTELPGVKIQYSLDAGKTWQAYDATKAPAVADVNAVQVRSVSFDGKRFGRASGLIAK</sequence>
<gene>
    <name evidence="10" type="primary">chb</name>
    <name evidence="10" type="ORF">GCM10007350_15960</name>
</gene>
<dbReference type="InterPro" id="IPR004867">
    <property type="entry name" value="CHB_C_dom"/>
</dbReference>
<dbReference type="Gene3D" id="3.30.379.10">
    <property type="entry name" value="Chitobiase/beta-hexosaminidase domain 2-like"/>
    <property type="match status" value="1"/>
</dbReference>
<evidence type="ECO:0000313" key="11">
    <source>
        <dbReference type="Proteomes" id="UP000604737"/>
    </source>
</evidence>
<dbReference type="Gene3D" id="3.20.20.80">
    <property type="entry name" value="Glycosidases"/>
    <property type="match status" value="1"/>
</dbReference>
<dbReference type="Pfam" id="PF03173">
    <property type="entry name" value="CHB_HEX"/>
    <property type="match status" value="1"/>
</dbReference>
<keyword evidence="4" id="KW-0378">Hydrolase</keyword>
<dbReference type="InterPro" id="IPR012291">
    <property type="entry name" value="CBM2_carb-bd_dom_sf"/>
</dbReference>
<dbReference type="PANTHER" id="PTHR22600:SF57">
    <property type="entry name" value="BETA-N-ACETYLHEXOSAMINIDASE"/>
    <property type="match status" value="1"/>
</dbReference>
<organism evidence="10 11">
    <name type="scientific">Jeongeupia chitinilytica</name>
    <dbReference type="NCBI Taxonomy" id="1041641"/>
    <lineage>
        <taxon>Bacteria</taxon>
        <taxon>Pseudomonadati</taxon>
        <taxon>Pseudomonadota</taxon>
        <taxon>Betaproteobacteria</taxon>
        <taxon>Neisseriales</taxon>
        <taxon>Chitinibacteraceae</taxon>
        <taxon>Jeongeupia</taxon>
    </lineage>
</organism>
<dbReference type="Pfam" id="PF02838">
    <property type="entry name" value="Glyco_hydro_20b"/>
    <property type="match status" value="1"/>
</dbReference>
<dbReference type="Proteomes" id="UP000604737">
    <property type="component" value="Unassembled WGS sequence"/>
</dbReference>
<dbReference type="Gene3D" id="2.60.40.290">
    <property type="match status" value="1"/>
</dbReference>
<keyword evidence="5" id="KW-0326">Glycosidase</keyword>
<evidence type="ECO:0000256" key="5">
    <source>
        <dbReference type="ARBA" id="ARBA00023295"/>
    </source>
</evidence>
<reference evidence="11" key="1">
    <citation type="journal article" date="2019" name="Int. J. Syst. Evol. Microbiol.">
        <title>The Global Catalogue of Microorganisms (GCM) 10K type strain sequencing project: providing services to taxonomists for standard genome sequencing and annotation.</title>
        <authorList>
            <consortium name="The Broad Institute Genomics Platform"/>
            <consortium name="The Broad Institute Genome Sequencing Center for Infectious Disease"/>
            <person name="Wu L."/>
            <person name="Ma J."/>
        </authorList>
    </citation>
    <scope>NUCLEOTIDE SEQUENCE [LARGE SCALE GENOMIC DNA]</scope>
    <source>
        <strain evidence="11">KCTC 23701</strain>
    </source>
</reference>
<dbReference type="InterPro" id="IPR029018">
    <property type="entry name" value="Hex-like_dom2"/>
</dbReference>
<feature type="signal peptide" evidence="8">
    <location>
        <begin position="1"/>
        <end position="20"/>
    </location>
</feature>
<feature type="domain" description="Chitobiase/beta-hexosaminidases N-terminal" evidence="9">
    <location>
        <begin position="33"/>
        <end position="191"/>
    </location>
</feature>
<dbReference type="InterPro" id="IPR013783">
    <property type="entry name" value="Ig-like_fold"/>
</dbReference>
<dbReference type="Gene3D" id="2.60.40.10">
    <property type="entry name" value="Immunoglobulins"/>
    <property type="match status" value="1"/>
</dbReference>
<evidence type="ECO:0000256" key="1">
    <source>
        <dbReference type="ARBA" id="ARBA00001231"/>
    </source>
</evidence>
<dbReference type="InterPro" id="IPR025705">
    <property type="entry name" value="Beta_hexosaminidase_sua/sub"/>
</dbReference>
<dbReference type="SUPFAM" id="SSF55545">
    <property type="entry name" value="beta-N-acetylhexosaminidase-like domain"/>
    <property type="match status" value="1"/>
</dbReference>
<dbReference type="InterPro" id="IPR004866">
    <property type="entry name" value="CHB/HEX_N_dom"/>
</dbReference>
<evidence type="ECO:0000256" key="6">
    <source>
        <dbReference type="ARBA" id="ARBA00030512"/>
    </source>
</evidence>
<feature type="chain" id="PRO_5045236855" description="beta-N-acetylhexosaminidase" evidence="8">
    <location>
        <begin position="21"/>
        <end position="888"/>
    </location>
</feature>
<dbReference type="SUPFAM" id="SSF81296">
    <property type="entry name" value="E set domains"/>
    <property type="match status" value="1"/>
</dbReference>
<dbReference type="RefSeq" id="WP_189459774.1">
    <property type="nucleotide sequence ID" value="NZ_BMYO01000004.1"/>
</dbReference>
<dbReference type="PRINTS" id="PR00738">
    <property type="entry name" value="GLHYDRLASE20"/>
</dbReference>
<evidence type="ECO:0000256" key="3">
    <source>
        <dbReference type="ARBA" id="ARBA00012663"/>
    </source>
</evidence>
<dbReference type="SUPFAM" id="SSF49384">
    <property type="entry name" value="Carbohydrate-binding domain"/>
    <property type="match status" value="1"/>
</dbReference>
<dbReference type="InterPro" id="IPR008965">
    <property type="entry name" value="CBM2/CBM3_carb-bd_dom_sf"/>
</dbReference>
<dbReference type="EC" id="3.2.1.52" evidence="3"/>
<name>A0ABQ3H1D5_9NEIS</name>
<evidence type="ECO:0000256" key="7">
    <source>
        <dbReference type="ARBA" id="ARBA00033000"/>
    </source>
</evidence>
<evidence type="ECO:0000313" key="10">
    <source>
        <dbReference type="EMBL" id="GHD61505.1"/>
    </source>
</evidence>
<protein>
    <recommendedName>
        <fullName evidence="3">beta-N-acetylhexosaminidase</fullName>
        <ecNumber evidence="3">3.2.1.52</ecNumber>
    </recommendedName>
    <alternativeName>
        <fullName evidence="6">Beta-N-acetylhexosaminidase</fullName>
    </alternativeName>
    <alternativeName>
        <fullName evidence="7">N-acetyl-beta-glucosaminidase</fullName>
    </alternativeName>
</protein>
<dbReference type="SUPFAM" id="SSF51445">
    <property type="entry name" value="(Trans)glycosidases"/>
    <property type="match status" value="1"/>
</dbReference>
<comment type="catalytic activity">
    <reaction evidence="1">
        <text>Hydrolysis of terminal non-reducing N-acetyl-D-hexosamine residues in N-acetyl-beta-D-hexosaminides.</text>
        <dbReference type="EC" id="3.2.1.52"/>
    </reaction>
</comment>
<evidence type="ECO:0000259" key="9">
    <source>
        <dbReference type="SMART" id="SM01081"/>
    </source>
</evidence>
<evidence type="ECO:0000256" key="2">
    <source>
        <dbReference type="ARBA" id="ARBA00006285"/>
    </source>
</evidence>
<comment type="caution">
    <text evidence="10">The sequence shown here is derived from an EMBL/GenBank/DDBJ whole genome shotgun (WGS) entry which is preliminary data.</text>
</comment>
<evidence type="ECO:0000256" key="8">
    <source>
        <dbReference type="SAM" id="SignalP"/>
    </source>
</evidence>
<dbReference type="InterPro" id="IPR017853">
    <property type="entry name" value="GH"/>
</dbReference>
<dbReference type="InterPro" id="IPR015883">
    <property type="entry name" value="Glyco_hydro_20_cat"/>
</dbReference>
<dbReference type="Pfam" id="PF00728">
    <property type="entry name" value="Glyco_hydro_20"/>
    <property type="match status" value="1"/>
</dbReference>